<dbReference type="CDD" id="cd06661">
    <property type="entry name" value="GGCT_like"/>
    <property type="match status" value="1"/>
</dbReference>
<accession>A0A7X1ZDB6</accession>
<dbReference type="GO" id="GO:0061928">
    <property type="term" value="F:glutathione specific gamma-glutamylcyclotransferase activity"/>
    <property type="evidence" value="ECO:0007669"/>
    <property type="project" value="UniProtKB-EC"/>
</dbReference>
<dbReference type="InterPro" id="IPR006840">
    <property type="entry name" value="ChaC"/>
</dbReference>
<dbReference type="Gene3D" id="3.10.490.10">
    <property type="entry name" value="Gamma-glutamyl cyclotransferase-like"/>
    <property type="match status" value="1"/>
</dbReference>
<keyword evidence="4" id="KW-1185">Reference proteome</keyword>
<keyword evidence="3" id="KW-0808">Transferase</keyword>
<dbReference type="GO" id="GO:0016740">
    <property type="term" value="F:transferase activity"/>
    <property type="evidence" value="ECO:0007669"/>
    <property type="project" value="UniProtKB-KW"/>
</dbReference>
<evidence type="ECO:0000256" key="2">
    <source>
        <dbReference type="ARBA" id="ARBA00023239"/>
    </source>
</evidence>
<sequence length="199" mass="22294">MTGNGAIGDPATTTEGDGAYWVFGYGSLMWNPGFVFEDRHAALLSGYHRDMCVLSLRYRGTPERPGLVLGLRGRGSCRGIAYRVAPERWPEVSAYLHEREMTTYAYIPRRLRVRLDDGRRVMVHTYVADPRHDQYAGHLSLEDRIRLLRQGVGPKGSARDYLASTVEHLDALGIRDGHMHDLLDYVDGRRAAGGPVAVR</sequence>
<organism evidence="3 4">
    <name type="scientific">Roseospira navarrensis</name>
    <dbReference type="NCBI Taxonomy" id="140058"/>
    <lineage>
        <taxon>Bacteria</taxon>
        <taxon>Pseudomonadati</taxon>
        <taxon>Pseudomonadota</taxon>
        <taxon>Alphaproteobacteria</taxon>
        <taxon>Rhodospirillales</taxon>
        <taxon>Rhodospirillaceae</taxon>
        <taxon>Roseospira</taxon>
    </lineage>
</organism>
<keyword evidence="2" id="KW-0456">Lyase</keyword>
<evidence type="ECO:0000313" key="3">
    <source>
        <dbReference type="EMBL" id="MQX36243.1"/>
    </source>
</evidence>
<dbReference type="RefSeq" id="WP_153342543.1">
    <property type="nucleotide sequence ID" value="NZ_WIVE01000015.1"/>
</dbReference>
<protein>
    <recommendedName>
        <fullName evidence="1">glutathione-specific gamma-glutamylcyclotransferase</fullName>
        <ecNumber evidence="1">4.3.2.7</ecNumber>
    </recommendedName>
</protein>
<reference evidence="3 4" key="1">
    <citation type="submission" date="2019-10" db="EMBL/GenBank/DDBJ databases">
        <title>Draft whole-genome sequence of the purple nonsulfur photosynthetic bacterium Roseospira navarrensis DSM 15114.</title>
        <authorList>
            <person name="Kyndt J.A."/>
            <person name="Meyer T.E."/>
        </authorList>
    </citation>
    <scope>NUCLEOTIDE SEQUENCE [LARGE SCALE GENOMIC DNA]</scope>
    <source>
        <strain evidence="3 4">DSM 15114</strain>
    </source>
</reference>
<dbReference type="InterPro" id="IPR013024">
    <property type="entry name" value="GGCT-like"/>
</dbReference>
<name>A0A7X1ZDB6_9PROT</name>
<dbReference type="GO" id="GO:0006751">
    <property type="term" value="P:glutathione catabolic process"/>
    <property type="evidence" value="ECO:0007669"/>
    <property type="project" value="InterPro"/>
</dbReference>
<dbReference type="EMBL" id="WIVE01000015">
    <property type="protein sequence ID" value="MQX36243.1"/>
    <property type="molecule type" value="Genomic_DNA"/>
</dbReference>
<dbReference type="InterPro" id="IPR036568">
    <property type="entry name" value="GGCT-like_sf"/>
</dbReference>
<comment type="caution">
    <text evidence="3">The sequence shown here is derived from an EMBL/GenBank/DDBJ whole genome shotgun (WGS) entry which is preliminary data.</text>
</comment>
<dbReference type="Proteomes" id="UP000434582">
    <property type="component" value="Unassembled WGS sequence"/>
</dbReference>
<dbReference type="PANTHER" id="PTHR12192">
    <property type="entry name" value="CATION TRANSPORT PROTEIN CHAC-RELATED"/>
    <property type="match status" value="1"/>
</dbReference>
<evidence type="ECO:0000256" key="1">
    <source>
        <dbReference type="ARBA" id="ARBA00012344"/>
    </source>
</evidence>
<dbReference type="Pfam" id="PF04752">
    <property type="entry name" value="ChaC"/>
    <property type="match status" value="1"/>
</dbReference>
<dbReference type="EC" id="4.3.2.7" evidence="1"/>
<dbReference type="PANTHER" id="PTHR12192:SF2">
    <property type="entry name" value="GLUTATHIONE-SPECIFIC GAMMA-GLUTAMYLCYCLOTRANSFERASE 2"/>
    <property type="match status" value="1"/>
</dbReference>
<evidence type="ECO:0000313" key="4">
    <source>
        <dbReference type="Proteomes" id="UP000434582"/>
    </source>
</evidence>
<dbReference type="GO" id="GO:0005737">
    <property type="term" value="C:cytoplasm"/>
    <property type="evidence" value="ECO:0007669"/>
    <property type="project" value="TreeGrafter"/>
</dbReference>
<dbReference type="AlphaFoldDB" id="A0A7X1ZDB6"/>
<dbReference type="SUPFAM" id="SSF110857">
    <property type="entry name" value="Gamma-glutamyl cyclotransferase-like"/>
    <property type="match status" value="1"/>
</dbReference>
<dbReference type="OrthoDB" id="9795692at2"/>
<proteinExistence type="predicted"/>
<gene>
    <name evidence="3" type="ORF">GHC57_06900</name>
</gene>